<keyword evidence="3" id="KW-1185">Reference proteome</keyword>
<dbReference type="STRING" id="1229780.BN381_360043"/>
<gene>
    <name evidence="2" type="ORF">BN381_360043</name>
</gene>
<dbReference type="Proteomes" id="UP000018291">
    <property type="component" value="Unassembled WGS sequence"/>
</dbReference>
<dbReference type="EMBL" id="CANL01000030">
    <property type="protein sequence ID" value="CCM64341.1"/>
    <property type="molecule type" value="Genomic_DNA"/>
</dbReference>
<dbReference type="PANTHER" id="PTHR44154:SF1">
    <property type="entry name" value="QUINONE OXIDOREDUCTASE"/>
    <property type="match status" value="1"/>
</dbReference>
<dbReference type="AlphaFoldDB" id="R4Z4Y8"/>
<protein>
    <submittedName>
        <fullName evidence="2">Uncharacterized protein</fullName>
    </submittedName>
</protein>
<dbReference type="PANTHER" id="PTHR44154">
    <property type="entry name" value="QUINONE OXIDOREDUCTASE"/>
    <property type="match status" value="1"/>
</dbReference>
<organism evidence="2 3">
    <name type="scientific">Candidatus Neomicrothrix parvicella RN1</name>
    <dbReference type="NCBI Taxonomy" id="1229780"/>
    <lineage>
        <taxon>Bacteria</taxon>
        <taxon>Bacillati</taxon>
        <taxon>Actinomycetota</taxon>
        <taxon>Acidimicrobiia</taxon>
        <taxon>Acidimicrobiales</taxon>
        <taxon>Microthrixaceae</taxon>
        <taxon>Candidatus Neomicrothrix</taxon>
    </lineage>
</organism>
<keyword evidence="1" id="KW-0521">NADP</keyword>
<evidence type="ECO:0000313" key="3">
    <source>
        <dbReference type="Proteomes" id="UP000018291"/>
    </source>
</evidence>
<dbReference type="eggNOG" id="COG0604">
    <property type="taxonomic scope" value="Bacteria"/>
</dbReference>
<evidence type="ECO:0000256" key="1">
    <source>
        <dbReference type="ARBA" id="ARBA00022857"/>
    </source>
</evidence>
<name>R4Z4Y8_9ACTN</name>
<comment type="caution">
    <text evidence="2">The sequence shown here is derived from an EMBL/GenBank/DDBJ whole genome shotgun (WGS) entry which is preliminary data.</text>
</comment>
<dbReference type="SUPFAM" id="SSF50129">
    <property type="entry name" value="GroES-like"/>
    <property type="match status" value="1"/>
</dbReference>
<evidence type="ECO:0000313" key="2">
    <source>
        <dbReference type="EMBL" id="CCM64341.1"/>
    </source>
</evidence>
<dbReference type="Gene3D" id="3.90.180.10">
    <property type="entry name" value="Medium-chain alcohol dehydrogenases, catalytic domain"/>
    <property type="match status" value="1"/>
</dbReference>
<proteinExistence type="predicted"/>
<sequence>MQAAVTMAHGGPEVIEVHPDWPCPPPGPGEVLVQVGAAAVNNTDLWSRRGAYGTAADPDAVAGWKEVLPT</sequence>
<dbReference type="HOGENOM" id="CLU_2750258_0_0_11"/>
<accession>R4Z4Y8</accession>
<dbReference type="InterPro" id="IPR011032">
    <property type="entry name" value="GroES-like_sf"/>
</dbReference>
<dbReference type="InterPro" id="IPR051603">
    <property type="entry name" value="Zinc-ADH_QOR/CCCR"/>
</dbReference>
<reference evidence="2 3" key="1">
    <citation type="journal article" date="2013" name="ISME J.">
        <title>Metabolic model for the filamentous 'Candidatus Microthrix parvicella' based on genomic and metagenomic analyses.</title>
        <authorList>
            <person name="Jon McIlroy S."/>
            <person name="Kristiansen R."/>
            <person name="Albertsen M."/>
            <person name="Michael Karst S."/>
            <person name="Rossetti S."/>
            <person name="Lund Nielsen J."/>
            <person name="Tandoi V."/>
            <person name="James Seviour R."/>
            <person name="Nielsen P.H."/>
        </authorList>
    </citation>
    <scope>NUCLEOTIDE SEQUENCE [LARGE SCALE GENOMIC DNA]</scope>
    <source>
        <strain evidence="2 3">RN1</strain>
    </source>
</reference>